<organism evidence="1 2">
    <name type="scientific">Botryotinia narcissicola</name>
    <dbReference type="NCBI Taxonomy" id="278944"/>
    <lineage>
        <taxon>Eukaryota</taxon>
        <taxon>Fungi</taxon>
        <taxon>Dikarya</taxon>
        <taxon>Ascomycota</taxon>
        <taxon>Pezizomycotina</taxon>
        <taxon>Leotiomycetes</taxon>
        <taxon>Helotiales</taxon>
        <taxon>Sclerotiniaceae</taxon>
        <taxon>Botryotinia</taxon>
    </lineage>
</organism>
<dbReference type="AlphaFoldDB" id="A0A4Z1HLP4"/>
<sequence>MIFFPGINLIAMPGSFETEESNNGKSNQWAKVKVIGSINQRDDQNEGTVDTREIWEMTG</sequence>
<name>A0A4Z1HLP4_9HELO</name>
<accession>A0A4Z1HLP4</accession>
<comment type="caution">
    <text evidence="1">The sequence shown here is derived from an EMBL/GenBank/DDBJ whole genome shotgun (WGS) entry which is preliminary data.</text>
</comment>
<evidence type="ECO:0000313" key="2">
    <source>
        <dbReference type="Proteomes" id="UP000297452"/>
    </source>
</evidence>
<keyword evidence="2" id="KW-1185">Reference proteome</keyword>
<evidence type="ECO:0000313" key="1">
    <source>
        <dbReference type="EMBL" id="TGO48202.1"/>
    </source>
</evidence>
<protein>
    <submittedName>
        <fullName evidence="1">Uncharacterized protein</fullName>
    </submittedName>
</protein>
<reference evidence="1 2" key="1">
    <citation type="submission" date="2017-12" db="EMBL/GenBank/DDBJ databases">
        <title>Comparative genomics of Botrytis spp.</title>
        <authorList>
            <person name="Valero-Jimenez C.A."/>
            <person name="Tapia P."/>
            <person name="Veloso J."/>
            <person name="Silva-Moreno E."/>
            <person name="Staats M."/>
            <person name="Valdes J.H."/>
            <person name="Van Kan J.A.L."/>
        </authorList>
    </citation>
    <scope>NUCLEOTIDE SEQUENCE [LARGE SCALE GENOMIC DNA]</scope>
    <source>
        <strain evidence="1 2">MUCL2120</strain>
    </source>
</reference>
<proteinExistence type="predicted"/>
<dbReference type="Proteomes" id="UP000297452">
    <property type="component" value="Unassembled WGS sequence"/>
</dbReference>
<dbReference type="EMBL" id="PQXJ01000488">
    <property type="protein sequence ID" value="TGO48202.1"/>
    <property type="molecule type" value="Genomic_DNA"/>
</dbReference>
<gene>
    <name evidence="1" type="ORF">BOTNAR_0488g00110</name>
</gene>